<reference evidence="2" key="1">
    <citation type="journal article" date="2014" name="Front. Microbiol.">
        <title>High frequency of phylogenetically diverse reductive dehalogenase-homologous genes in deep subseafloor sedimentary metagenomes.</title>
        <authorList>
            <person name="Kawai M."/>
            <person name="Futagami T."/>
            <person name="Toyoda A."/>
            <person name="Takaki Y."/>
            <person name="Nishi S."/>
            <person name="Hori S."/>
            <person name="Arai W."/>
            <person name="Tsubouchi T."/>
            <person name="Morono Y."/>
            <person name="Uchiyama I."/>
            <person name="Ito T."/>
            <person name="Fujiyama A."/>
            <person name="Inagaki F."/>
            <person name="Takami H."/>
        </authorList>
    </citation>
    <scope>NUCLEOTIDE SEQUENCE</scope>
    <source>
        <strain evidence="2">Expedition CK06-06</strain>
    </source>
</reference>
<accession>X0Y6A3</accession>
<dbReference type="NCBIfam" id="TIGR01558">
    <property type="entry name" value="sm_term_P27"/>
    <property type="match status" value="1"/>
</dbReference>
<evidence type="ECO:0000256" key="1">
    <source>
        <dbReference type="SAM" id="MobiDB-lite"/>
    </source>
</evidence>
<gene>
    <name evidence="2" type="ORF">S01H1_77513</name>
</gene>
<evidence type="ECO:0008006" key="3">
    <source>
        <dbReference type="Google" id="ProtNLM"/>
    </source>
</evidence>
<dbReference type="EMBL" id="BARS01052104">
    <property type="protein sequence ID" value="GAG51434.1"/>
    <property type="molecule type" value="Genomic_DNA"/>
</dbReference>
<dbReference type="Pfam" id="PF05119">
    <property type="entry name" value="Terminase_4"/>
    <property type="match status" value="1"/>
</dbReference>
<name>X0Y6A3_9ZZZZ</name>
<evidence type="ECO:0000313" key="2">
    <source>
        <dbReference type="EMBL" id="GAG51434.1"/>
    </source>
</evidence>
<dbReference type="AlphaFoldDB" id="X0Y6A3"/>
<organism evidence="2">
    <name type="scientific">marine sediment metagenome</name>
    <dbReference type="NCBI Taxonomy" id="412755"/>
    <lineage>
        <taxon>unclassified sequences</taxon>
        <taxon>metagenomes</taxon>
        <taxon>ecological metagenomes</taxon>
    </lineage>
</organism>
<sequence>MKLLQGNPGGKPLPRDEPTPKSAAPSCPAHLKGEAAKEWKRITPLLLDLGLLGKIDRALLSQYCSAWSLFVRADREVETADLVMISDKGFPFQSPWVSIRRGAVEECVRIAGHFGMSPAARTRISVILEGDKPKSSKATDLDAILNG</sequence>
<feature type="region of interest" description="Disordered" evidence="1">
    <location>
        <begin position="1"/>
        <end position="28"/>
    </location>
</feature>
<protein>
    <recommendedName>
        <fullName evidence="3">Phage terminase small subunit P27 family</fullName>
    </recommendedName>
</protein>
<dbReference type="InterPro" id="IPR006448">
    <property type="entry name" value="Phage_term_ssu_P27"/>
</dbReference>
<comment type="caution">
    <text evidence="2">The sequence shown here is derived from an EMBL/GenBank/DDBJ whole genome shotgun (WGS) entry which is preliminary data.</text>
</comment>
<proteinExistence type="predicted"/>